<dbReference type="InterPro" id="IPR027417">
    <property type="entry name" value="P-loop_NTPase"/>
</dbReference>
<dbReference type="Proteomes" id="UP000268093">
    <property type="component" value="Unassembled WGS sequence"/>
</dbReference>
<accession>A0A433CWQ6</accession>
<comment type="caution">
    <text evidence="1">The sequence shown here is derived from an EMBL/GenBank/DDBJ whole genome shotgun (WGS) entry which is preliminary data.</text>
</comment>
<name>A0A433CWQ6_9FUNG</name>
<gene>
    <name evidence="1" type="ORF">BC936DRAFT_137769</name>
</gene>
<dbReference type="GO" id="GO:0003924">
    <property type="term" value="F:GTPase activity"/>
    <property type="evidence" value="ECO:0007669"/>
    <property type="project" value="InterPro"/>
</dbReference>
<keyword evidence="2" id="KW-1185">Reference proteome</keyword>
<evidence type="ECO:0000313" key="2">
    <source>
        <dbReference type="Proteomes" id="UP000268093"/>
    </source>
</evidence>
<dbReference type="Gene3D" id="3.40.50.300">
    <property type="entry name" value="P-loop containing nucleotide triphosphate hydrolases"/>
    <property type="match status" value="1"/>
</dbReference>
<reference evidence="1 2" key="1">
    <citation type="journal article" date="2018" name="New Phytol.">
        <title>Phylogenomics of Endogonaceae and evolution of mycorrhizas within Mucoromycota.</title>
        <authorList>
            <person name="Chang Y."/>
            <person name="Desiro A."/>
            <person name="Na H."/>
            <person name="Sandor L."/>
            <person name="Lipzen A."/>
            <person name="Clum A."/>
            <person name="Barry K."/>
            <person name="Grigoriev I.V."/>
            <person name="Martin F.M."/>
            <person name="Stajich J.E."/>
            <person name="Smith M.E."/>
            <person name="Bonito G."/>
            <person name="Spatafora J.W."/>
        </authorList>
    </citation>
    <scope>NUCLEOTIDE SEQUENCE [LARGE SCALE GENOMIC DNA]</scope>
    <source>
        <strain evidence="1 2">GMNB39</strain>
    </source>
</reference>
<proteinExistence type="predicted"/>
<dbReference type="GO" id="GO:0005525">
    <property type="term" value="F:GTP binding"/>
    <property type="evidence" value="ECO:0007669"/>
    <property type="project" value="UniProtKB-KW"/>
</dbReference>
<sequence length="394" mass="44533">MGLAIDYMKDTKVLIYVLDSVEQSKPEIFEKGKKDMRWLLETYAEDLRSAIIITIANKQDLVGANGAKDVQELGEMWMEDDELRRALEGHQWRIFPCTASKGEGIDAVLDYVYQKTVAMPATSEAGMDSAGSSAGGSAKSSIEHSMSQSSQNGRKSQAIAKEAGSAVLVSSSTTDGTSPNQVVFRRPTGKSEQIPKFPVTPWEDVPNPYHLSDDDFLAWFDEGRTFLFFDHHSLIRVAYLYMRRSETSTERRSDATRRLLYCLRTILRSIELHEEDVQNESNTTGASRNAEFAHDSIVYSETHALFWLQMVSYSLIKHPVLDGEGRSFDRFLMRSPELWDGELWRIYYTPKIFHSEKAQNEFMPPDKKQLPNAFKPASVVLKGSGLNIDYKVVG</sequence>
<dbReference type="SUPFAM" id="SSF52540">
    <property type="entry name" value="P-loop containing nucleoside triphosphate hydrolases"/>
    <property type="match status" value="1"/>
</dbReference>
<organism evidence="1 2">
    <name type="scientific">Jimgerdemannia flammicorona</name>
    <dbReference type="NCBI Taxonomy" id="994334"/>
    <lineage>
        <taxon>Eukaryota</taxon>
        <taxon>Fungi</taxon>
        <taxon>Fungi incertae sedis</taxon>
        <taxon>Mucoromycota</taxon>
        <taxon>Mucoromycotina</taxon>
        <taxon>Endogonomycetes</taxon>
        <taxon>Endogonales</taxon>
        <taxon>Endogonaceae</taxon>
        <taxon>Jimgerdemannia</taxon>
    </lineage>
</organism>
<dbReference type="OrthoDB" id="427186at2759"/>
<dbReference type="Pfam" id="PF00025">
    <property type="entry name" value="Arf"/>
    <property type="match status" value="1"/>
</dbReference>
<evidence type="ECO:0000313" key="1">
    <source>
        <dbReference type="EMBL" id="RUP43017.1"/>
    </source>
</evidence>
<protein>
    <submittedName>
        <fullName evidence="1">Uncharacterized protein</fullName>
    </submittedName>
</protein>
<dbReference type="InterPro" id="IPR006689">
    <property type="entry name" value="Small_GTPase_ARF/SAR"/>
</dbReference>
<dbReference type="EMBL" id="RBNI01011918">
    <property type="protein sequence ID" value="RUP43017.1"/>
    <property type="molecule type" value="Genomic_DNA"/>
</dbReference>